<reference evidence="1 2" key="1">
    <citation type="submission" date="2016-11" db="EMBL/GenBank/DDBJ databases">
        <authorList>
            <person name="Jaros S."/>
            <person name="Januszkiewicz K."/>
            <person name="Wedrychowicz H."/>
        </authorList>
    </citation>
    <scope>NUCLEOTIDE SEQUENCE [LARGE SCALE GENOMIC DNA]</scope>
    <source>
        <strain evidence="1 2">DSM 44666</strain>
    </source>
</reference>
<gene>
    <name evidence="1" type="ORF">SAMN05444392_1312</name>
</gene>
<proteinExistence type="predicted"/>
<name>A0A1M5BNS6_9BACL</name>
<accession>A0A1M5BNS6</accession>
<evidence type="ECO:0000313" key="1">
    <source>
        <dbReference type="EMBL" id="SHF44189.1"/>
    </source>
</evidence>
<sequence length="176" mass="20815">MKEGSSYGVTFRMLRQLLKGNYHHHILKGTRAELDQLWQEYLHAITDSMTRYRFIQIMELIDQFHFFEGVSNIPVYKHETVIDKKRSAKQLSVLIKENEEAEEAFVYTVQKRGFIQRDYHFSNNRIVNIQIPKDVDPRYRCAVLNFGKLLLIIAKHIDCTLREDQVLGKMVESHDS</sequence>
<organism evidence="1 2">
    <name type="scientific">Seinonella peptonophila</name>
    <dbReference type="NCBI Taxonomy" id="112248"/>
    <lineage>
        <taxon>Bacteria</taxon>
        <taxon>Bacillati</taxon>
        <taxon>Bacillota</taxon>
        <taxon>Bacilli</taxon>
        <taxon>Bacillales</taxon>
        <taxon>Thermoactinomycetaceae</taxon>
        <taxon>Seinonella</taxon>
    </lineage>
</organism>
<dbReference type="RefSeq" id="WP_073158770.1">
    <property type="nucleotide sequence ID" value="NZ_FQVL01000031.1"/>
</dbReference>
<evidence type="ECO:0000313" key="2">
    <source>
        <dbReference type="Proteomes" id="UP000184476"/>
    </source>
</evidence>
<dbReference type="EMBL" id="FQVL01000031">
    <property type="protein sequence ID" value="SHF44189.1"/>
    <property type="molecule type" value="Genomic_DNA"/>
</dbReference>
<keyword evidence="2" id="KW-1185">Reference proteome</keyword>
<dbReference type="Proteomes" id="UP000184476">
    <property type="component" value="Unassembled WGS sequence"/>
</dbReference>
<dbReference type="AlphaFoldDB" id="A0A1M5BNS6"/>
<protein>
    <submittedName>
        <fullName evidence="1">Uncharacterized protein</fullName>
    </submittedName>
</protein>